<dbReference type="PANTHER" id="PTHR34105:SF1">
    <property type="entry name" value="PROLINE-, GLUTAMIC ACID- AND LEUCINE-RICH PROTEIN 1"/>
    <property type="match status" value="1"/>
</dbReference>
<name>A0A2G5C9D1_AQUCA</name>
<dbReference type="InterPro" id="IPR011989">
    <property type="entry name" value="ARM-like"/>
</dbReference>
<dbReference type="GO" id="GO:0005634">
    <property type="term" value="C:nucleus"/>
    <property type="evidence" value="ECO:0007669"/>
    <property type="project" value="UniProtKB-SubCell"/>
</dbReference>
<protein>
    <recommendedName>
        <fullName evidence="5">Pre-rRNA-processing protein RIX1 N-terminal domain-containing protein</fullName>
    </recommendedName>
</protein>
<comment type="subcellular location">
    <subcellularLocation>
        <location evidence="1">Nucleus</location>
    </subcellularLocation>
</comment>
<evidence type="ECO:0000259" key="5">
    <source>
        <dbReference type="Pfam" id="PF08167"/>
    </source>
</evidence>
<organism evidence="6 7">
    <name type="scientific">Aquilegia coerulea</name>
    <name type="common">Rocky mountain columbine</name>
    <dbReference type="NCBI Taxonomy" id="218851"/>
    <lineage>
        <taxon>Eukaryota</taxon>
        <taxon>Viridiplantae</taxon>
        <taxon>Streptophyta</taxon>
        <taxon>Embryophyta</taxon>
        <taxon>Tracheophyta</taxon>
        <taxon>Spermatophyta</taxon>
        <taxon>Magnoliopsida</taxon>
        <taxon>Ranunculales</taxon>
        <taxon>Ranunculaceae</taxon>
        <taxon>Thalictroideae</taxon>
        <taxon>Aquilegia</taxon>
    </lineage>
</organism>
<evidence type="ECO:0000313" key="7">
    <source>
        <dbReference type="Proteomes" id="UP000230069"/>
    </source>
</evidence>
<keyword evidence="7" id="KW-1185">Reference proteome</keyword>
<feature type="region of interest" description="Disordered" evidence="4">
    <location>
        <begin position="857"/>
        <end position="887"/>
    </location>
</feature>
<feature type="region of interest" description="Disordered" evidence="4">
    <location>
        <begin position="280"/>
        <end position="303"/>
    </location>
</feature>
<dbReference type="AlphaFoldDB" id="A0A2G5C9D1"/>
<dbReference type="InterPro" id="IPR016024">
    <property type="entry name" value="ARM-type_fold"/>
</dbReference>
<dbReference type="PANTHER" id="PTHR34105">
    <property type="entry name" value="PROLINE-, GLUTAMIC ACID- AND LEUCINE-RICH PROTEIN 1"/>
    <property type="match status" value="1"/>
</dbReference>
<reference evidence="6 7" key="1">
    <citation type="submission" date="2017-09" db="EMBL/GenBank/DDBJ databases">
        <title>WGS assembly of Aquilegia coerulea Goldsmith.</title>
        <authorList>
            <person name="Hodges S."/>
            <person name="Kramer E."/>
            <person name="Nordborg M."/>
            <person name="Tomkins J."/>
            <person name="Borevitz J."/>
            <person name="Derieg N."/>
            <person name="Yan J."/>
            <person name="Mihaltcheva S."/>
            <person name="Hayes R.D."/>
            <person name="Rokhsar D."/>
        </authorList>
    </citation>
    <scope>NUCLEOTIDE SEQUENCE [LARGE SCALE GENOMIC DNA]</scope>
    <source>
        <strain evidence="7">cv. Goldsmith</strain>
    </source>
</reference>
<dbReference type="OrthoDB" id="20900at2759"/>
<evidence type="ECO:0000256" key="4">
    <source>
        <dbReference type="SAM" id="MobiDB-lite"/>
    </source>
</evidence>
<feature type="compositionally biased region" description="Acidic residues" evidence="4">
    <location>
        <begin position="867"/>
        <end position="887"/>
    </location>
</feature>
<dbReference type="STRING" id="218851.A0A2G5C9D1"/>
<proteinExistence type="inferred from homology"/>
<evidence type="ECO:0000313" key="6">
    <source>
        <dbReference type="EMBL" id="PIA27884.1"/>
    </source>
</evidence>
<dbReference type="FunCoup" id="A0A2G5C9D1">
    <property type="interactions" value="1522"/>
</dbReference>
<dbReference type="InParanoid" id="A0A2G5C9D1"/>
<dbReference type="Gene3D" id="1.25.10.10">
    <property type="entry name" value="Leucine-rich Repeat Variant"/>
    <property type="match status" value="1"/>
</dbReference>
<dbReference type="Pfam" id="PF08167">
    <property type="entry name" value="RIX1"/>
    <property type="match status" value="1"/>
</dbReference>
<evidence type="ECO:0000256" key="3">
    <source>
        <dbReference type="ARBA" id="ARBA00023242"/>
    </source>
</evidence>
<keyword evidence="3" id="KW-0539">Nucleus</keyword>
<dbReference type="SUPFAM" id="SSF48371">
    <property type="entry name" value="ARM repeat"/>
    <property type="match status" value="1"/>
</dbReference>
<sequence>MVVTELYQNMYDVRLKPRLLRSLTKNHLPDENHPFPSPSELTNVVKAIKTHGLLSECVYGDSVDQKLIDKWKSAVDTWVEQLLLLISSKMPDKRWAGTSLLGVTFNECSNARFLASYSTWFSKLLPQIQQPSESQLVKVITCASLSDMLTRLSGILIVKKDGVSLAGKLIQPILNLLNEDGSESVWKGAIDLLCTLMNLFPSSVHRHYDSVEAAIVSKIMSGKCSNLSEKFADCLALLPKTRGDEDSWSLMMIKILLFINMQLNDAFQFLKEETRSSEAMEFLVPPGKKPPPPLGGQESGEASDNAVQRSEQLLFYRVSTLMHCCSMMLTNPYPVQVSVPVRPLLALVRRMLLVDGSSQQALLPFMTVAQQETICSELPTLHLYSLKLLTAVITGMRSQLLPNVAEVVRIVTEYFRRCMLPDLRIKIYSIVKILLGSMGAGVALYLAQEVINHAFVDLDFYNHGSTNASSNTYSKHATYALQQPSNTKRKHATLTGAASDHQNGLGVEPRSKPATPISVQIAALQALEALLKAGGALRSESWRSKVDLLLINIASNTCEGGWAKEERTGSIISGEFSSTWADFQLAALHALLTSHLSPARRSQYLGRSLDLFRRGKQETGTKLAEFCAHALLVLEVLIHPRALPLANLSLDNCNGFDEGFNPKFPEKPFSSTQEQNTPFSRGVLGLDEPDPDDNLYKSWLGNGEEVAAPISNIDENMEQSDKPPNADPLTEILAYDGSVGTLFLDEGRCNEPTGNMNVETGRYADEVMVSIERSQVPVAFSKVGTSDKVVMIPCSQSGSNAIESITSAIDRNALEESNKGVVPPSRSEEVAFATMSVIGDLPPPDKLVVASSTSLLGTGKQCMSGNDSDDSIPDIIDADPDSDSDSD</sequence>
<dbReference type="EMBL" id="KZ305091">
    <property type="protein sequence ID" value="PIA27884.1"/>
    <property type="molecule type" value="Genomic_DNA"/>
</dbReference>
<evidence type="ECO:0000256" key="1">
    <source>
        <dbReference type="ARBA" id="ARBA00004123"/>
    </source>
</evidence>
<evidence type="ECO:0000256" key="2">
    <source>
        <dbReference type="ARBA" id="ARBA00010511"/>
    </source>
</evidence>
<dbReference type="Proteomes" id="UP000230069">
    <property type="component" value="Unassembled WGS sequence"/>
</dbReference>
<dbReference type="GO" id="GO:0006364">
    <property type="term" value="P:rRNA processing"/>
    <property type="evidence" value="ECO:0007669"/>
    <property type="project" value="TreeGrafter"/>
</dbReference>
<comment type="similarity">
    <text evidence="2">Belongs to the RIX1/PELP1 family.</text>
</comment>
<gene>
    <name evidence="6" type="ORF">AQUCO_07400011v1</name>
</gene>
<accession>A0A2G5C9D1</accession>
<feature type="compositionally biased region" description="Polar residues" evidence="4">
    <location>
        <begin position="857"/>
        <end position="866"/>
    </location>
</feature>
<dbReference type="InterPro" id="IPR012583">
    <property type="entry name" value="RIX1_N"/>
</dbReference>
<feature type="domain" description="Pre-rRNA-processing protein RIX1 N-terminal" evidence="5">
    <location>
        <begin position="24"/>
        <end position="225"/>
    </location>
</feature>